<evidence type="ECO:0000259" key="5">
    <source>
        <dbReference type="PROSITE" id="PS51656"/>
    </source>
</evidence>
<dbReference type="AlphaFoldDB" id="X0V1Q3"/>
<feature type="domain" description="4Fe-4S" evidence="5">
    <location>
        <begin position="110"/>
        <end position="145"/>
    </location>
</feature>
<gene>
    <name evidence="6" type="ORF">S01H1_23091</name>
</gene>
<keyword evidence="3" id="KW-0408">Iron</keyword>
<dbReference type="Gene3D" id="1.10.15.40">
    <property type="entry name" value="Electron transport complex subunit B, putative Fe-S cluster"/>
    <property type="match status" value="1"/>
</dbReference>
<dbReference type="GO" id="GO:0046872">
    <property type="term" value="F:metal ion binding"/>
    <property type="evidence" value="ECO:0007669"/>
    <property type="project" value="UniProtKB-KW"/>
</dbReference>
<evidence type="ECO:0000256" key="4">
    <source>
        <dbReference type="ARBA" id="ARBA00023014"/>
    </source>
</evidence>
<accession>X0V1Q3</accession>
<organism evidence="6">
    <name type="scientific">marine sediment metagenome</name>
    <dbReference type="NCBI Taxonomy" id="412755"/>
    <lineage>
        <taxon>unclassified sequences</taxon>
        <taxon>metagenomes</taxon>
        <taxon>ecological metagenomes</taxon>
    </lineage>
</organism>
<protein>
    <recommendedName>
        <fullName evidence="5">4Fe-4S domain-containing protein</fullName>
    </recommendedName>
</protein>
<proteinExistence type="predicted"/>
<evidence type="ECO:0000256" key="3">
    <source>
        <dbReference type="ARBA" id="ARBA00023004"/>
    </source>
</evidence>
<keyword evidence="4" id="KW-0411">Iron-sulfur</keyword>
<evidence type="ECO:0000256" key="2">
    <source>
        <dbReference type="ARBA" id="ARBA00022723"/>
    </source>
</evidence>
<keyword evidence="2" id="KW-0479">Metal-binding</keyword>
<dbReference type="PROSITE" id="PS51656">
    <property type="entry name" value="4FE4S"/>
    <property type="match status" value="1"/>
</dbReference>
<dbReference type="Pfam" id="PF04060">
    <property type="entry name" value="FeS"/>
    <property type="match status" value="1"/>
</dbReference>
<feature type="non-terminal residue" evidence="6">
    <location>
        <position position="145"/>
    </location>
</feature>
<evidence type="ECO:0000256" key="1">
    <source>
        <dbReference type="ARBA" id="ARBA00022485"/>
    </source>
</evidence>
<dbReference type="InterPro" id="IPR007202">
    <property type="entry name" value="4Fe-4S_dom"/>
</dbReference>
<keyword evidence="1" id="KW-0004">4Fe-4S</keyword>
<name>X0V1Q3_9ZZZZ</name>
<comment type="caution">
    <text evidence="6">The sequence shown here is derived from an EMBL/GenBank/DDBJ whole genome shotgun (WGS) entry which is preliminary data.</text>
</comment>
<evidence type="ECO:0000313" key="6">
    <source>
        <dbReference type="EMBL" id="GAF94580.1"/>
    </source>
</evidence>
<reference evidence="6" key="1">
    <citation type="journal article" date="2014" name="Front. Microbiol.">
        <title>High frequency of phylogenetically diverse reductive dehalogenase-homologous genes in deep subseafloor sedimentary metagenomes.</title>
        <authorList>
            <person name="Kawai M."/>
            <person name="Futagami T."/>
            <person name="Toyoda A."/>
            <person name="Takaki Y."/>
            <person name="Nishi S."/>
            <person name="Hori S."/>
            <person name="Arai W."/>
            <person name="Tsubouchi T."/>
            <person name="Morono Y."/>
            <person name="Uchiyama I."/>
            <person name="Ito T."/>
            <person name="Fujiyama A."/>
            <person name="Inagaki F."/>
            <person name="Takami H."/>
        </authorList>
    </citation>
    <scope>NUCLEOTIDE SEQUENCE</scope>
    <source>
        <strain evidence="6">Expedition CK06-06</strain>
    </source>
</reference>
<dbReference type="GO" id="GO:0051539">
    <property type="term" value="F:4 iron, 4 sulfur cluster binding"/>
    <property type="evidence" value="ECO:0007669"/>
    <property type="project" value="UniProtKB-KW"/>
</dbReference>
<dbReference type="EMBL" id="BARS01013213">
    <property type="protein sequence ID" value="GAF94580.1"/>
    <property type="molecule type" value="Genomic_DNA"/>
</dbReference>
<sequence length="145" mass="16457">MEKLIDAYEIELTEPGCSPGIGRYGLLITVPADISDIFPYLNAVLDDTLYDHENRILIGRDKDRRCAFRPQNIRVAGIDDVADAPRIAEEIVERTNQVWEQREEIVPSYRERSVPAAIDIYQLLPRTNCKECGYPTCLAFAADAR</sequence>